<feature type="domain" description="DIX" evidence="1">
    <location>
        <begin position="1"/>
        <end position="39"/>
    </location>
</feature>
<dbReference type="EMBL" id="BARV01041860">
    <property type="protein sequence ID" value="GAI54693.1"/>
    <property type="molecule type" value="Genomic_DNA"/>
</dbReference>
<reference evidence="2" key="1">
    <citation type="journal article" date="2014" name="Front. Microbiol.">
        <title>High frequency of phylogenetically diverse reductive dehalogenase-homologous genes in deep subseafloor sedimentary metagenomes.</title>
        <authorList>
            <person name="Kawai M."/>
            <person name="Futagami T."/>
            <person name="Toyoda A."/>
            <person name="Takaki Y."/>
            <person name="Nishi S."/>
            <person name="Hori S."/>
            <person name="Arai W."/>
            <person name="Tsubouchi T."/>
            <person name="Morono Y."/>
            <person name="Uchiyama I."/>
            <person name="Ito T."/>
            <person name="Fujiyama A."/>
            <person name="Inagaki F."/>
            <person name="Takami H."/>
        </authorList>
    </citation>
    <scope>NUCLEOTIDE SEQUENCE</scope>
    <source>
        <strain evidence="2">Expedition CK06-06</strain>
    </source>
</reference>
<organism evidence="2">
    <name type="scientific">marine sediment metagenome</name>
    <dbReference type="NCBI Taxonomy" id="412755"/>
    <lineage>
        <taxon>unclassified sequences</taxon>
        <taxon>metagenomes</taxon>
        <taxon>ecological metagenomes</taxon>
    </lineage>
</organism>
<proteinExistence type="predicted"/>
<dbReference type="AlphaFoldDB" id="X1PFR7"/>
<dbReference type="InterPro" id="IPR001158">
    <property type="entry name" value="DIX"/>
</dbReference>
<feature type="non-terminal residue" evidence="2">
    <location>
        <position position="112"/>
    </location>
</feature>
<dbReference type="PROSITE" id="PS50841">
    <property type="entry name" value="DIX"/>
    <property type="match status" value="1"/>
</dbReference>
<gene>
    <name evidence="2" type="ORF">S06H3_63185</name>
</gene>
<sequence>MASGRQDYLMGVVPVTIVGGEVQTPVFEGKIKGWVDEDIGWKNLLCNEEGKLIIDPTEILEDVPLDGHLSHAPTANWAHDHAALENAHHDKFTPAEARAAINDIIDSEGKIA</sequence>
<comment type="caution">
    <text evidence="2">The sequence shown here is derived from an EMBL/GenBank/DDBJ whole genome shotgun (WGS) entry which is preliminary data.</text>
</comment>
<protein>
    <recommendedName>
        <fullName evidence="1">DIX domain-containing protein</fullName>
    </recommendedName>
</protein>
<accession>X1PFR7</accession>
<evidence type="ECO:0000259" key="1">
    <source>
        <dbReference type="PROSITE" id="PS50841"/>
    </source>
</evidence>
<name>X1PFR7_9ZZZZ</name>
<evidence type="ECO:0000313" key="2">
    <source>
        <dbReference type="EMBL" id="GAI54693.1"/>
    </source>
</evidence>